<reference evidence="5 6" key="1">
    <citation type="submission" date="2019-03" db="EMBL/GenBank/DDBJ databases">
        <title>Metabolic reconstructions from genomes of highly enriched 'Candidatus Accumulibacter' and 'Candidatus Competibacter' bioreactor populations.</title>
        <authorList>
            <person name="Annavajhala M.K."/>
            <person name="Welles L."/>
            <person name="Abbas B."/>
            <person name="Sorokin D."/>
            <person name="Park H."/>
            <person name="Van Loosdrecht M."/>
            <person name="Chandran K."/>
        </authorList>
    </citation>
    <scope>NUCLEOTIDE SEQUENCE [LARGE SCALE GENOMIC DNA]</scope>
    <source>
        <strain evidence="5 6">SBR_G</strain>
    </source>
</reference>
<feature type="domain" description="MobA/VirD2-like nuclease" evidence="2">
    <location>
        <begin position="71"/>
        <end position="202"/>
    </location>
</feature>
<evidence type="ECO:0000259" key="4">
    <source>
        <dbReference type="Pfam" id="PF22863"/>
    </source>
</evidence>
<proteinExistence type="predicted"/>
<name>A0ABX1TPF1_9GAMM</name>
<protein>
    <recommendedName>
        <fullName evidence="7">Large polyvalent protein-associated domain-containing protein</fullName>
    </recommendedName>
</protein>
<sequence>MDIETRFSGVHAAVIGKKIRNPAKGAALRVRVQRLADYIDQPENAPPNARGMAHATKAARVAGLADYAQRPTGGDSREKCIHGGAHGFQATTRAGQKAEMLALAEVSAHSKDPINHYVLSWPRGEQPTPAQIEEAVDVFLDTMGLVGHQTLYGLHADTDNVHLHLMVNRVHPLTRKVIEINKGFDLEALHRAVARIEHVQGWRRETRGRYRVQADGTVQRVNRSTPAGPEEPVPTHGQSHRGNRHASGAQSATRMAAETGAPVIRAARSWRELHERLAALGLRYQRKGSGAVLWVGDTAVKASRAGRDCSLLAVERRLGVYQPAPEGLRVAARPLEPGGPELPRWADYQAARAAHQHDQRAAAQTRRATQAAEREALRAAHRSQRDALWRSVPPGGWRGRGAELNRQRSLLAARQAAERVALLERQRRARMHAQAHWGHFPTDEDWLAAQTPGPVRRRARLIALLLEEEETLVLQARDIRGFVAIVYGRRVDYRRADAPAGPAGFVDRGREIIVQAEHDETAVRAALQLAAHKWGRFQVEGDAAYQALCVRLAAECGLPLGNPELQAAMRQARATRMSGSLPLMTRIGGYPAP</sequence>
<dbReference type="Proteomes" id="UP000760480">
    <property type="component" value="Unassembled WGS sequence"/>
</dbReference>
<keyword evidence="6" id="KW-1185">Reference proteome</keyword>
<evidence type="ECO:0008006" key="7">
    <source>
        <dbReference type="Google" id="ProtNLM"/>
    </source>
</evidence>
<feature type="domain" description="TraI-like middle" evidence="4">
    <location>
        <begin position="245"/>
        <end position="324"/>
    </location>
</feature>
<gene>
    <name evidence="5" type="ORF">E4P82_20245</name>
</gene>
<comment type="caution">
    <text evidence="5">The sequence shown here is derived from an EMBL/GenBank/DDBJ whole genome shotgun (WGS) entry which is preliminary data.</text>
</comment>
<feature type="domain" description="Large polyvalent protein-associated" evidence="3">
    <location>
        <begin position="499"/>
        <end position="573"/>
    </location>
</feature>
<dbReference type="Pfam" id="PF22863">
    <property type="entry name" value="TraI_middle"/>
    <property type="match status" value="1"/>
</dbReference>
<dbReference type="RefSeq" id="WP_169250596.1">
    <property type="nucleotide sequence ID" value="NZ_SPMZ01000087.1"/>
</dbReference>
<dbReference type="EMBL" id="SPMZ01000087">
    <property type="protein sequence ID" value="NMQ21325.1"/>
    <property type="molecule type" value="Genomic_DNA"/>
</dbReference>
<feature type="region of interest" description="Disordered" evidence="1">
    <location>
        <begin position="218"/>
        <end position="256"/>
    </location>
</feature>
<evidence type="ECO:0000256" key="1">
    <source>
        <dbReference type="SAM" id="MobiDB-lite"/>
    </source>
</evidence>
<accession>A0ABX1TPF1</accession>
<evidence type="ECO:0000313" key="6">
    <source>
        <dbReference type="Proteomes" id="UP000760480"/>
    </source>
</evidence>
<evidence type="ECO:0000259" key="3">
    <source>
        <dbReference type="Pfam" id="PF18821"/>
    </source>
</evidence>
<dbReference type="InterPro" id="IPR049751">
    <property type="entry name" value="TraI/MobA_relaxases"/>
</dbReference>
<dbReference type="NCBIfam" id="NF041893">
    <property type="entry name" value="TraI_MobP_relax"/>
    <property type="match status" value="1"/>
</dbReference>
<dbReference type="InterPro" id="IPR040677">
    <property type="entry name" value="LPD7"/>
</dbReference>
<dbReference type="Pfam" id="PF03432">
    <property type="entry name" value="Relaxase"/>
    <property type="match status" value="1"/>
</dbReference>
<dbReference type="Pfam" id="PF18821">
    <property type="entry name" value="LPD7"/>
    <property type="match status" value="1"/>
</dbReference>
<organism evidence="5 6">
    <name type="scientific">Candidatus Competibacter phosphatis</name>
    <dbReference type="NCBI Taxonomy" id="221280"/>
    <lineage>
        <taxon>Bacteria</taxon>
        <taxon>Pseudomonadati</taxon>
        <taxon>Pseudomonadota</taxon>
        <taxon>Gammaproteobacteria</taxon>
        <taxon>Candidatus Competibacteraceae</taxon>
        <taxon>Candidatus Competibacter</taxon>
    </lineage>
</organism>
<evidence type="ECO:0000313" key="5">
    <source>
        <dbReference type="EMBL" id="NMQ21325.1"/>
    </source>
</evidence>
<dbReference type="InterPro" id="IPR005094">
    <property type="entry name" value="Endonuclease_MobA/VirD2"/>
</dbReference>
<dbReference type="InterPro" id="IPR054462">
    <property type="entry name" value="TraI_M"/>
</dbReference>
<evidence type="ECO:0000259" key="2">
    <source>
        <dbReference type="Pfam" id="PF03432"/>
    </source>
</evidence>